<organism evidence="1 2">
    <name type="scientific">Boletus edulis BED1</name>
    <dbReference type="NCBI Taxonomy" id="1328754"/>
    <lineage>
        <taxon>Eukaryota</taxon>
        <taxon>Fungi</taxon>
        <taxon>Dikarya</taxon>
        <taxon>Basidiomycota</taxon>
        <taxon>Agaricomycotina</taxon>
        <taxon>Agaricomycetes</taxon>
        <taxon>Agaricomycetidae</taxon>
        <taxon>Boletales</taxon>
        <taxon>Boletineae</taxon>
        <taxon>Boletaceae</taxon>
        <taxon>Boletoideae</taxon>
        <taxon>Boletus</taxon>
    </lineage>
</organism>
<accession>A0AAD4GDJ6</accession>
<evidence type="ECO:0000313" key="2">
    <source>
        <dbReference type="Proteomes" id="UP001194468"/>
    </source>
</evidence>
<proteinExistence type="predicted"/>
<keyword evidence="2" id="KW-1185">Reference proteome</keyword>
<protein>
    <submittedName>
        <fullName evidence="1">Uncharacterized protein</fullName>
    </submittedName>
</protein>
<reference evidence="1" key="1">
    <citation type="submission" date="2019-10" db="EMBL/GenBank/DDBJ databases">
        <authorList>
            <consortium name="DOE Joint Genome Institute"/>
            <person name="Kuo A."/>
            <person name="Miyauchi S."/>
            <person name="Kiss E."/>
            <person name="Drula E."/>
            <person name="Kohler A."/>
            <person name="Sanchez-Garcia M."/>
            <person name="Andreopoulos B."/>
            <person name="Barry K.W."/>
            <person name="Bonito G."/>
            <person name="Buee M."/>
            <person name="Carver A."/>
            <person name="Chen C."/>
            <person name="Cichocki N."/>
            <person name="Clum A."/>
            <person name="Culley D."/>
            <person name="Crous P.W."/>
            <person name="Fauchery L."/>
            <person name="Girlanda M."/>
            <person name="Hayes R."/>
            <person name="Keri Z."/>
            <person name="LaButti K."/>
            <person name="Lipzen A."/>
            <person name="Lombard V."/>
            <person name="Magnuson J."/>
            <person name="Maillard F."/>
            <person name="Morin E."/>
            <person name="Murat C."/>
            <person name="Nolan M."/>
            <person name="Ohm R."/>
            <person name="Pangilinan J."/>
            <person name="Pereira M."/>
            <person name="Perotto S."/>
            <person name="Peter M."/>
            <person name="Riley R."/>
            <person name="Sitrit Y."/>
            <person name="Stielow B."/>
            <person name="Szollosi G."/>
            <person name="Zifcakova L."/>
            <person name="Stursova M."/>
            <person name="Spatafora J.W."/>
            <person name="Tedersoo L."/>
            <person name="Vaario L.-M."/>
            <person name="Yamada A."/>
            <person name="Yan M."/>
            <person name="Wang P."/>
            <person name="Xu J."/>
            <person name="Bruns T."/>
            <person name="Baldrian P."/>
            <person name="Vilgalys R."/>
            <person name="Henrissat B."/>
            <person name="Grigoriev I.V."/>
            <person name="Hibbett D."/>
            <person name="Nagy L.G."/>
            <person name="Martin F.M."/>
        </authorList>
    </citation>
    <scope>NUCLEOTIDE SEQUENCE</scope>
    <source>
        <strain evidence="1">BED1</strain>
    </source>
</reference>
<dbReference type="Proteomes" id="UP001194468">
    <property type="component" value="Unassembled WGS sequence"/>
</dbReference>
<comment type="caution">
    <text evidence="1">The sequence shown here is derived from an EMBL/GenBank/DDBJ whole genome shotgun (WGS) entry which is preliminary data.</text>
</comment>
<name>A0AAD4GDJ6_BOLED</name>
<dbReference type="AlphaFoldDB" id="A0AAD4GDJ6"/>
<reference evidence="1" key="2">
    <citation type="journal article" date="2020" name="Nat. Commun.">
        <title>Large-scale genome sequencing of mycorrhizal fungi provides insights into the early evolution of symbiotic traits.</title>
        <authorList>
            <person name="Miyauchi S."/>
            <person name="Kiss E."/>
            <person name="Kuo A."/>
            <person name="Drula E."/>
            <person name="Kohler A."/>
            <person name="Sanchez-Garcia M."/>
            <person name="Morin E."/>
            <person name="Andreopoulos B."/>
            <person name="Barry K.W."/>
            <person name="Bonito G."/>
            <person name="Buee M."/>
            <person name="Carver A."/>
            <person name="Chen C."/>
            <person name="Cichocki N."/>
            <person name="Clum A."/>
            <person name="Culley D."/>
            <person name="Crous P.W."/>
            <person name="Fauchery L."/>
            <person name="Girlanda M."/>
            <person name="Hayes R.D."/>
            <person name="Keri Z."/>
            <person name="LaButti K."/>
            <person name="Lipzen A."/>
            <person name="Lombard V."/>
            <person name="Magnuson J."/>
            <person name="Maillard F."/>
            <person name="Murat C."/>
            <person name="Nolan M."/>
            <person name="Ohm R.A."/>
            <person name="Pangilinan J."/>
            <person name="Pereira M.F."/>
            <person name="Perotto S."/>
            <person name="Peter M."/>
            <person name="Pfister S."/>
            <person name="Riley R."/>
            <person name="Sitrit Y."/>
            <person name="Stielow J.B."/>
            <person name="Szollosi G."/>
            <person name="Zifcakova L."/>
            <person name="Stursova M."/>
            <person name="Spatafora J.W."/>
            <person name="Tedersoo L."/>
            <person name="Vaario L.M."/>
            <person name="Yamada A."/>
            <person name="Yan M."/>
            <person name="Wang P."/>
            <person name="Xu J."/>
            <person name="Bruns T."/>
            <person name="Baldrian P."/>
            <person name="Vilgalys R."/>
            <person name="Dunand C."/>
            <person name="Henrissat B."/>
            <person name="Grigoriev I.V."/>
            <person name="Hibbett D."/>
            <person name="Nagy L.G."/>
            <person name="Martin F.M."/>
        </authorList>
    </citation>
    <scope>NUCLEOTIDE SEQUENCE</scope>
    <source>
        <strain evidence="1">BED1</strain>
    </source>
</reference>
<gene>
    <name evidence="1" type="ORF">L210DRAFT_873168</name>
</gene>
<dbReference type="EMBL" id="WHUW01000020">
    <property type="protein sequence ID" value="KAF8436950.1"/>
    <property type="molecule type" value="Genomic_DNA"/>
</dbReference>
<evidence type="ECO:0000313" key="1">
    <source>
        <dbReference type="EMBL" id="KAF8436950.1"/>
    </source>
</evidence>
<sequence>MSTIFWPRDVLYDSGYFYGWIKHHTVCVAGVFKKNTRADADATLANAVRSTDLRALLASCGTPTILGYATISSSHPLTIPSIKDHNALLIAPFRFIYYRHYAKSSMRFYAAEVDVPSLPPISNDVNTPVEVSLAHDFTRRRDIKLNVPEYHLIVNLVSGCPTLHLSCRTQHAVERSKTARGSRGASSISVFEAKREKCG</sequence>